<evidence type="ECO:0000256" key="1">
    <source>
        <dbReference type="SAM" id="MobiDB-lite"/>
    </source>
</evidence>
<sequence>MQRSLSRQSQSAGALRTQQDDAEGCFPARPLGLYITQESGGLWDGLERIPQCTAAAPQATRPLEDAGMHTQDALGCLPRELCWVGAQRGEVECARAGRSLTRSLRWFHDRSEMHVVIPVQFSAQTEPQ</sequence>
<gene>
    <name evidence="2" type="ORF">KIL84_020731</name>
</gene>
<evidence type="ECO:0000313" key="2">
    <source>
        <dbReference type="EMBL" id="KAH1175997.1"/>
    </source>
</evidence>
<dbReference type="EMBL" id="JAHDVG010000475">
    <property type="protein sequence ID" value="KAH1175997.1"/>
    <property type="molecule type" value="Genomic_DNA"/>
</dbReference>
<reference evidence="2" key="1">
    <citation type="submission" date="2021-09" db="EMBL/GenBank/DDBJ databases">
        <title>The genome of Mauremys mutica provides insights into the evolution of semi-aquatic lifestyle.</title>
        <authorList>
            <person name="Gong S."/>
            <person name="Gao Y."/>
        </authorList>
    </citation>
    <scope>NUCLEOTIDE SEQUENCE</scope>
    <source>
        <strain evidence="2">MM-2020</strain>
        <tissue evidence="2">Muscle</tissue>
    </source>
</reference>
<name>A0A9D3XAN8_9SAUR</name>
<organism evidence="2 3">
    <name type="scientific">Mauremys mutica</name>
    <name type="common">yellowpond turtle</name>
    <dbReference type="NCBI Taxonomy" id="74926"/>
    <lineage>
        <taxon>Eukaryota</taxon>
        <taxon>Metazoa</taxon>
        <taxon>Chordata</taxon>
        <taxon>Craniata</taxon>
        <taxon>Vertebrata</taxon>
        <taxon>Euteleostomi</taxon>
        <taxon>Archelosauria</taxon>
        <taxon>Testudinata</taxon>
        <taxon>Testudines</taxon>
        <taxon>Cryptodira</taxon>
        <taxon>Durocryptodira</taxon>
        <taxon>Testudinoidea</taxon>
        <taxon>Geoemydidae</taxon>
        <taxon>Geoemydinae</taxon>
        <taxon>Mauremys</taxon>
    </lineage>
</organism>
<dbReference type="Proteomes" id="UP000827986">
    <property type="component" value="Unassembled WGS sequence"/>
</dbReference>
<feature type="compositionally biased region" description="Polar residues" evidence="1">
    <location>
        <begin position="1"/>
        <end position="12"/>
    </location>
</feature>
<comment type="caution">
    <text evidence="2">The sequence shown here is derived from an EMBL/GenBank/DDBJ whole genome shotgun (WGS) entry which is preliminary data.</text>
</comment>
<evidence type="ECO:0000313" key="3">
    <source>
        <dbReference type="Proteomes" id="UP000827986"/>
    </source>
</evidence>
<feature type="region of interest" description="Disordered" evidence="1">
    <location>
        <begin position="1"/>
        <end position="23"/>
    </location>
</feature>
<accession>A0A9D3XAN8</accession>
<keyword evidence="3" id="KW-1185">Reference proteome</keyword>
<proteinExistence type="predicted"/>
<dbReference type="AlphaFoldDB" id="A0A9D3XAN8"/>
<protein>
    <submittedName>
        <fullName evidence="2">Uncharacterized protein</fullName>
    </submittedName>
</protein>